<dbReference type="Pfam" id="PF10979">
    <property type="entry name" value="DUF2786"/>
    <property type="match status" value="1"/>
</dbReference>
<dbReference type="InterPro" id="IPR024498">
    <property type="entry name" value="DUF2786"/>
</dbReference>
<proteinExistence type="predicted"/>
<reference evidence="3 4" key="1">
    <citation type="submission" date="2017-06" db="EMBL/GenBank/DDBJ databases">
        <authorList>
            <person name="Kim H.J."/>
            <person name="Triplett B.A."/>
        </authorList>
    </citation>
    <scope>NUCLEOTIDE SEQUENCE [LARGE SCALE GENOMIC DNA]</scope>
    <source>
        <strain evidence="3 4">CGMCC 4.2132</strain>
    </source>
</reference>
<protein>
    <submittedName>
        <fullName evidence="3">Uncharacterized protein</fullName>
    </submittedName>
</protein>
<feature type="domain" description="DUF2786" evidence="1">
    <location>
        <begin position="1"/>
        <end position="38"/>
    </location>
</feature>
<keyword evidence="4" id="KW-1185">Reference proteome</keyword>
<organism evidence="3 4">
    <name type="scientific">Streptosporangium subroseum</name>
    <dbReference type="NCBI Taxonomy" id="106412"/>
    <lineage>
        <taxon>Bacteria</taxon>
        <taxon>Bacillati</taxon>
        <taxon>Actinomycetota</taxon>
        <taxon>Actinomycetes</taxon>
        <taxon>Streptosporangiales</taxon>
        <taxon>Streptosporangiaceae</taxon>
        <taxon>Streptosporangium</taxon>
    </lineage>
</organism>
<evidence type="ECO:0000259" key="2">
    <source>
        <dbReference type="Pfam" id="PF23771"/>
    </source>
</evidence>
<dbReference type="EMBL" id="FZOD01000001">
    <property type="protein sequence ID" value="SNR93925.1"/>
    <property type="molecule type" value="Genomic_DNA"/>
</dbReference>
<dbReference type="Proteomes" id="UP000198282">
    <property type="component" value="Unassembled WGS sequence"/>
</dbReference>
<dbReference type="Pfam" id="PF23771">
    <property type="entry name" value="DUF7168"/>
    <property type="match status" value="1"/>
</dbReference>
<sequence length="233" mass="25259">MLTRVRALLAKAESTEFEAEAETFTAAAQSLMARHSIDAAMLAAESGGRSGAEEPQERRLSIDAPYEVPKLMLLNAVASANRCRSIWHRELGFATVLGFRPDLHAVEVLFTSLLVQAVTAMTRAGSRRDHSGRSRTRSFRQSFLAAYAQRIGERLLDVTGEAVQQASAETGRDLLPVLAARNQAVDDKVEQLFPKLGTFGPSAINNREGWIAGLVAADQAVLDTRPKIPEGSS</sequence>
<dbReference type="AlphaFoldDB" id="A0A239AEA7"/>
<dbReference type="InterPro" id="IPR055592">
    <property type="entry name" value="DUF7168"/>
</dbReference>
<dbReference type="OrthoDB" id="3508128at2"/>
<name>A0A239AEA7_9ACTN</name>
<feature type="domain" description="DUF7168" evidence="2">
    <location>
        <begin position="70"/>
        <end position="165"/>
    </location>
</feature>
<evidence type="ECO:0000313" key="4">
    <source>
        <dbReference type="Proteomes" id="UP000198282"/>
    </source>
</evidence>
<evidence type="ECO:0000313" key="3">
    <source>
        <dbReference type="EMBL" id="SNR93925.1"/>
    </source>
</evidence>
<evidence type="ECO:0000259" key="1">
    <source>
        <dbReference type="Pfam" id="PF10979"/>
    </source>
</evidence>
<gene>
    <name evidence="3" type="ORF">SAMN05216276_1001338</name>
</gene>
<accession>A0A239AEA7</accession>